<evidence type="ECO:0000313" key="1">
    <source>
        <dbReference type="EMBL" id="KAJ8332720.1"/>
    </source>
</evidence>
<dbReference type="EMBL" id="JAINUF010000025">
    <property type="protein sequence ID" value="KAJ8332720.1"/>
    <property type="molecule type" value="Genomic_DNA"/>
</dbReference>
<evidence type="ECO:0000313" key="2">
    <source>
        <dbReference type="Proteomes" id="UP001152622"/>
    </source>
</evidence>
<sequence length="124" mass="13463">METVSLRSPRLAPWSRGPITAQHGIAQRERQLEALERFLSHRLRNSGGGETQLGTVPSGCVSLCRASVMCNLARNVTLRRISRQRRDRDAVPDPALLVFRLSTDRHASASNALVSSSGTSASVA</sequence>
<keyword evidence="2" id="KW-1185">Reference proteome</keyword>
<dbReference type="AlphaFoldDB" id="A0A9Q1E5R3"/>
<organism evidence="1 2">
    <name type="scientific">Synaphobranchus kaupii</name>
    <name type="common">Kaup's arrowtooth eel</name>
    <dbReference type="NCBI Taxonomy" id="118154"/>
    <lineage>
        <taxon>Eukaryota</taxon>
        <taxon>Metazoa</taxon>
        <taxon>Chordata</taxon>
        <taxon>Craniata</taxon>
        <taxon>Vertebrata</taxon>
        <taxon>Euteleostomi</taxon>
        <taxon>Actinopterygii</taxon>
        <taxon>Neopterygii</taxon>
        <taxon>Teleostei</taxon>
        <taxon>Anguilliformes</taxon>
        <taxon>Synaphobranchidae</taxon>
        <taxon>Synaphobranchus</taxon>
    </lineage>
</organism>
<proteinExistence type="predicted"/>
<dbReference type="Proteomes" id="UP001152622">
    <property type="component" value="Unassembled WGS sequence"/>
</dbReference>
<gene>
    <name evidence="1" type="ORF">SKAU_G00425090</name>
</gene>
<accession>A0A9Q1E5R3</accession>
<name>A0A9Q1E5R3_SYNKA</name>
<comment type="caution">
    <text evidence="1">The sequence shown here is derived from an EMBL/GenBank/DDBJ whole genome shotgun (WGS) entry which is preliminary data.</text>
</comment>
<reference evidence="1" key="1">
    <citation type="journal article" date="2023" name="Science">
        <title>Genome structures resolve the early diversification of teleost fishes.</title>
        <authorList>
            <person name="Parey E."/>
            <person name="Louis A."/>
            <person name="Montfort J."/>
            <person name="Bouchez O."/>
            <person name="Roques C."/>
            <person name="Iampietro C."/>
            <person name="Lluch J."/>
            <person name="Castinel A."/>
            <person name="Donnadieu C."/>
            <person name="Desvignes T."/>
            <person name="Floi Bucao C."/>
            <person name="Jouanno E."/>
            <person name="Wen M."/>
            <person name="Mejri S."/>
            <person name="Dirks R."/>
            <person name="Jansen H."/>
            <person name="Henkel C."/>
            <person name="Chen W.J."/>
            <person name="Zahm M."/>
            <person name="Cabau C."/>
            <person name="Klopp C."/>
            <person name="Thompson A.W."/>
            <person name="Robinson-Rechavi M."/>
            <person name="Braasch I."/>
            <person name="Lecointre G."/>
            <person name="Bobe J."/>
            <person name="Postlethwait J.H."/>
            <person name="Berthelot C."/>
            <person name="Roest Crollius H."/>
            <person name="Guiguen Y."/>
        </authorList>
    </citation>
    <scope>NUCLEOTIDE SEQUENCE</scope>
    <source>
        <strain evidence="1">WJC10195</strain>
    </source>
</reference>
<protein>
    <submittedName>
        <fullName evidence="1">Uncharacterized protein</fullName>
    </submittedName>
</protein>